<sequence length="73" mass="8301">MIRIGLKSGELISFDSDPPNAIIEYWLQGGGGVVDIWVKGYPRDLQRPEWINIVDPEGSLAEFKTQFRLEPNK</sequence>
<dbReference type="EMBL" id="PXYT01000053">
    <property type="protein sequence ID" value="PSR25543.1"/>
    <property type="molecule type" value="Genomic_DNA"/>
</dbReference>
<dbReference type="AlphaFoldDB" id="A0A2T2WTN0"/>
<proteinExistence type="predicted"/>
<protein>
    <submittedName>
        <fullName evidence="1">Uncharacterized protein</fullName>
    </submittedName>
</protein>
<comment type="caution">
    <text evidence="1">The sequence shown here is derived from an EMBL/GenBank/DDBJ whole genome shotgun (WGS) entry which is preliminary data.</text>
</comment>
<dbReference type="Proteomes" id="UP000242699">
    <property type="component" value="Unassembled WGS sequence"/>
</dbReference>
<accession>A0A2T2WTN0</accession>
<evidence type="ECO:0000313" key="1">
    <source>
        <dbReference type="EMBL" id="PSR25543.1"/>
    </source>
</evidence>
<gene>
    <name evidence="1" type="ORF">C7B43_16690</name>
</gene>
<evidence type="ECO:0000313" key="2">
    <source>
        <dbReference type="Proteomes" id="UP000242699"/>
    </source>
</evidence>
<name>A0A2T2WTN0_9FIRM</name>
<organism evidence="1 2">
    <name type="scientific">Sulfobacillus benefaciens</name>
    <dbReference type="NCBI Taxonomy" id="453960"/>
    <lineage>
        <taxon>Bacteria</taxon>
        <taxon>Bacillati</taxon>
        <taxon>Bacillota</taxon>
        <taxon>Clostridia</taxon>
        <taxon>Eubacteriales</taxon>
        <taxon>Clostridiales Family XVII. Incertae Sedis</taxon>
        <taxon>Sulfobacillus</taxon>
    </lineage>
</organism>
<reference evidence="1 2" key="1">
    <citation type="journal article" date="2014" name="BMC Genomics">
        <title>Comparison of environmental and isolate Sulfobacillus genomes reveals diverse carbon, sulfur, nitrogen, and hydrogen metabolisms.</title>
        <authorList>
            <person name="Justice N.B."/>
            <person name="Norman A."/>
            <person name="Brown C.T."/>
            <person name="Singh A."/>
            <person name="Thomas B.C."/>
            <person name="Banfield J.F."/>
        </authorList>
    </citation>
    <scope>NUCLEOTIDE SEQUENCE [LARGE SCALE GENOMIC DNA]</scope>
    <source>
        <strain evidence="1">AMDSBA1</strain>
    </source>
</reference>